<dbReference type="PROSITE" id="PS50112">
    <property type="entry name" value="PAS"/>
    <property type="match status" value="1"/>
</dbReference>
<organism evidence="7 8">
    <name type="scientific">Massilia mucilaginosa</name>
    <dbReference type="NCBI Taxonomy" id="2609282"/>
    <lineage>
        <taxon>Bacteria</taxon>
        <taxon>Pseudomonadati</taxon>
        <taxon>Pseudomonadota</taxon>
        <taxon>Betaproteobacteria</taxon>
        <taxon>Burkholderiales</taxon>
        <taxon>Oxalobacteraceae</taxon>
        <taxon>Telluria group</taxon>
        <taxon>Massilia</taxon>
    </lineage>
</organism>
<feature type="domain" description="Response regulatory" evidence="2">
    <location>
        <begin position="713"/>
        <end position="828"/>
    </location>
</feature>
<feature type="modified residue" description="4-aspartylphosphate" evidence="1">
    <location>
        <position position="762"/>
    </location>
</feature>
<dbReference type="PANTHER" id="PTHR44757">
    <property type="entry name" value="DIGUANYLATE CYCLASE DGCP"/>
    <property type="match status" value="1"/>
</dbReference>
<dbReference type="SMART" id="SM00448">
    <property type="entry name" value="REC"/>
    <property type="match status" value="2"/>
</dbReference>
<feature type="domain" description="PAC" evidence="4">
    <location>
        <begin position="222"/>
        <end position="272"/>
    </location>
</feature>
<dbReference type="PANTHER" id="PTHR44757:SF2">
    <property type="entry name" value="BIOFILM ARCHITECTURE MAINTENANCE PROTEIN MBAA"/>
    <property type="match status" value="1"/>
</dbReference>
<feature type="domain" description="GGDEF" evidence="6">
    <location>
        <begin position="304"/>
        <end position="437"/>
    </location>
</feature>
<dbReference type="InterPro" id="IPR043128">
    <property type="entry name" value="Rev_trsase/Diguanyl_cyclase"/>
</dbReference>
<dbReference type="NCBIfam" id="TIGR00229">
    <property type="entry name" value="sensory_box"/>
    <property type="match status" value="1"/>
</dbReference>
<dbReference type="InterPro" id="IPR001633">
    <property type="entry name" value="EAL_dom"/>
</dbReference>
<protein>
    <submittedName>
        <fullName evidence="7">EAL domain-containing protein</fullName>
    </submittedName>
</protein>
<dbReference type="RefSeq" id="WP_166872849.1">
    <property type="nucleotide sequence ID" value="NZ_WHJH01000006.1"/>
</dbReference>
<proteinExistence type="predicted"/>
<dbReference type="CDD" id="cd17569">
    <property type="entry name" value="REC_HupR-like"/>
    <property type="match status" value="1"/>
</dbReference>
<dbReference type="InterPro" id="IPR029787">
    <property type="entry name" value="Nucleotide_cyclase"/>
</dbReference>
<dbReference type="Pfam" id="PF00990">
    <property type="entry name" value="GGDEF"/>
    <property type="match status" value="1"/>
</dbReference>
<dbReference type="Proteomes" id="UP000609726">
    <property type="component" value="Unassembled WGS sequence"/>
</dbReference>
<dbReference type="Pfam" id="PF13426">
    <property type="entry name" value="PAS_9"/>
    <property type="match status" value="1"/>
</dbReference>
<dbReference type="Pfam" id="PF00072">
    <property type="entry name" value="Response_reg"/>
    <property type="match status" value="2"/>
</dbReference>
<dbReference type="InterPro" id="IPR035919">
    <property type="entry name" value="EAL_sf"/>
</dbReference>
<feature type="domain" description="PAS" evidence="3">
    <location>
        <begin position="148"/>
        <end position="205"/>
    </location>
</feature>
<sequence>MKPRQPNILIVDDELQNRRLLAVLLGPEGYLTSSAASGEEALAAISTVAPDLILLDLMMPGIDGCAVASILKANPATAHIPIIMVTALVDRSARLAGLDAGAEEFLTKPVDRAELWLRVRNLLRLKALGAIESHSAELEQQVQARTVELQRFRTAMDATADAIMLLSHKTMRFVEVNATACAMLGYSRDELFSMSPCALDETDPQQLAGLCDALIALGTDTALSTSELVRKDGTRVQVDIHRQAMRSDNDWIIVAVVRDITARNEADRRLHHLAHHDPLTALPNRMLFYATLKKTLEVAIDSRWKVAVLFIDLDHFKAVNDTLGHMVGDELLIQFSERLTQCARIRDTVGRLGGDEFGVILVGQEGQQAAAVVAGKIGAALRAPFLLHGHEVSVSASIGITIHPDDSSDPDTLIKYADTAMYRAKQAGRDTYRFFTAQMNADALAQLDLESALRRAIDQEQFVLHYQPKLQLSDGRIAGVEALLRWQRPGVGLVPPNEFIPLLEETGLIVRVGSWVIAAACRQIAEWLASSVGAVHVAVNVSGRQFIDNDLDAEIALALEKYGVPGELLELELTETSMMANTERTIDILCKLKSRGVQISVDDFGTGYSSLSYLRRFPINKLKIDIAFIREVTTSPDDAAIVRAIISMARSLKLEVVAEGVENEMQLNYLRRHQCDEIQGFYVSRPLTAAALRELLACPPVLNLSEGNFARQVLLIVDDDALMLDMLADVFSADGYDILTAHSAADGFDLLALHDVQVILCDQQMPGMNGNVFLDIVRELHPETIRIMLSGQSDLLPIMGAINQGAVYRFYSKPWDNKLLRDNVRAAFQHYRAMQAMAAAQRALPLP</sequence>
<dbReference type="InterPro" id="IPR052155">
    <property type="entry name" value="Biofilm_reg_signaling"/>
</dbReference>
<dbReference type="Gene3D" id="3.20.20.450">
    <property type="entry name" value="EAL domain"/>
    <property type="match status" value="1"/>
</dbReference>
<gene>
    <name evidence="7" type="ORF">F2P45_08575</name>
</gene>
<dbReference type="InterPro" id="IPR000014">
    <property type="entry name" value="PAS"/>
</dbReference>
<dbReference type="NCBIfam" id="TIGR00254">
    <property type="entry name" value="GGDEF"/>
    <property type="match status" value="1"/>
</dbReference>
<dbReference type="CDD" id="cd00130">
    <property type="entry name" value="PAS"/>
    <property type="match status" value="1"/>
</dbReference>
<evidence type="ECO:0000259" key="2">
    <source>
        <dbReference type="PROSITE" id="PS50110"/>
    </source>
</evidence>
<dbReference type="Gene3D" id="3.40.50.2300">
    <property type="match status" value="2"/>
</dbReference>
<evidence type="ECO:0000259" key="4">
    <source>
        <dbReference type="PROSITE" id="PS50113"/>
    </source>
</evidence>
<dbReference type="SMART" id="SM00091">
    <property type="entry name" value="PAS"/>
    <property type="match status" value="1"/>
</dbReference>
<dbReference type="SUPFAM" id="SSF55073">
    <property type="entry name" value="Nucleotide cyclase"/>
    <property type="match status" value="1"/>
</dbReference>
<evidence type="ECO:0000259" key="3">
    <source>
        <dbReference type="PROSITE" id="PS50112"/>
    </source>
</evidence>
<dbReference type="Pfam" id="PF00563">
    <property type="entry name" value="EAL"/>
    <property type="match status" value="1"/>
</dbReference>
<dbReference type="SMART" id="SM00052">
    <property type="entry name" value="EAL"/>
    <property type="match status" value="1"/>
</dbReference>
<dbReference type="Gene3D" id="3.30.450.20">
    <property type="entry name" value="PAS domain"/>
    <property type="match status" value="1"/>
</dbReference>
<evidence type="ECO:0000259" key="6">
    <source>
        <dbReference type="PROSITE" id="PS50887"/>
    </source>
</evidence>
<dbReference type="SUPFAM" id="SSF141868">
    <property type="entry name" value="EAL domain-like"/>
    <property type="match status" value="1"/>
</dbReference>
<evidence type="ECO:0000313" key="8">
    <source>
        <dbReference type="Proteomes" id="UP000609726"/>
    </source>
</evidence>
<name>A0ABX0NQS4_9BURK</name>
<feature type="domain" description="EAL" evidence="5">
    <location>
        <begin position="446"/>
        <end position="700"/>
    </location>
</feature>
<dbReference type="SUPFAM" id="SSF52172">
    <property type="entry name" value="CheY-like"/>
    <property type="match status" value="2"/>
</dbReference>
<dbReference type="CDD" id="cd01949">
    <property type="entry name" value="GGDEF"/>
    <property type="match status" value="1"/>
</dbReference>
<dbReference type="PROSITE" id="PS50113">
    <property type="entry name" value="PAC"/>
    <property type="match status" value="1"/>
</dbReference>
<dbReference type="InterPro" id="IPR001789">
    <property type="entry name" value="Sig_transdc_resp-reg_receiver"/>
</dbReference>
<dbReference type="InterPro" id="IPR011006">
    <property type="entry name" value="CheY-like_superfamily"/>
</dbReference>
<keyword evidence="8" id="KW-1185">Reference proteome</keyword>
<evidence type="ECO:0000313" key="7">
    <source>
        <dbReference type="EMBL" id="NHZ89070.1"/>
    </source>
</evidence>
<dbReference type="SUPFAM" id="SSF55785">
    <property type="entry name" value="PYP-like sensor domain (PAS domain)"/>
    <property type="match status" value="1"/>
</dbReference>
<reference evidence="7 8" key="1">
    <citation type="submission" date="2019-10" db="EMBL/GenBank/DDBJ databases">
        <title>Taxonomy of Antarctic Massilia spp.: description of Massilia rubra sp. nov., Massilia aquatica sp. nov., Massilia mucilaginosa sp. nov., Massilia frigida sp. nov. isolated from streams, lakes and regoliths.</title>
        <authorList>
            <person name="Holochova P."/>
            <person name="Sedlacek I."/>
            <person name="Kralova S."/>
            <person name="Maslanova I."/>
            <person name="Busse H.-J."/>
            <person name="Stankova E."/>
            <person name="Vrbovska V."/>
            <person name="Kovarovic V."/>
            <person name="Bartak M."/>
            <person name="Svec P."/>
            <person name="Pantucek R."/>
        </authorList>
    </citation>
    <scope>NUCLEOTIDE SEQUENCE [LARGE SCALE GENOMIC DNA]</scope>
    <source>
        <strain evidence="7 8">CCM 8733</strain>
    </source>
</reference>
<dbReference type="InterPro" id="IPR000700">
    <property type="entry name" value="PAS-assoc_C"/>
</dbReference>
<dbReference type="CDD" id="cd17538">
    <property type="entry name" value="REC_D1_PleD-like"/>
    <property type="match status" value="1"/>
</dbReference>
<dbReference type="PROSITE" id="PS50883">
    <property type="entry name" value="EAL"/>
    <property type="match status" value="1"/>
</dbReference>
<dbReference type="InterPro" id="IPR035965">
    <property type="entry name" value="PAS-like_dom_sf"/>
</dbReference>
<comment type="caution">
    <text evidence="7">The sequence shown here is derived from an EMBL/GenBank/DDBJ whole genome shotgun (WGS) entry which is preliminary data.</text>
</comment>
<feature type="domain" description="Response regulatory" evidence="2">
    <location>
        <begin position="7"/>
        <end position="123"/>
    </location>
</feature>
<keyword evidence="1" id="KW-0597">Phosphoprotein</keyword>
<dbReference type="Gene3D" id="3.30.70.270">
    <property type="match status" value="1"/>
</dbReference>
<dbReference type="CDD" id="cd01948">
    <property type="entry name" value="EAL"/>
    <property type="match status" value="1"/>
</dbReference>
<dbReference type="PROSITE" id="PS50110">
    <property type="entry name" value="RESPONSE_REGULATORY"/>
    <property type="match status" value="2"/>
</dbReference>
<dbReference type="PROSITE" id="PS50887">
    <property type="entry name" value="GGDEF"/>
    <property type="match status" value="1"/>
</dbReference>
<evidence type="ECO:0000259" key="5">
    <source>
        <dbReference type="PROSITE" id="PS50883"/>
    </source>
</evidence>
<dbReference type="EMBL" id="WHJH01000006">
    <property type="protein sequence ID" value="NHZ89070.1"/>
    <property type="molecule type" value="Genomic_DNA"/>
</dbReference>
<feature type="modified residue" description="4-aspartylphosphate" evidence="1">
    <location>
        <position position="56"/>
    </location>
</feature>
<accession>A0ABX0NQS4</accession>
<dbReference type="InterPro" id="IPR000160">
    <property type="entry name" value="GGDEF_dom"/>
</dbReference>
<evidence type="ECO:0000256" key="1">
    <source>
        <dbReference type="PROSITE-ProRule" id="PRU00169"/>
    </source>
</evidence>
<dbReference type="SMART" id="SM00267">
    <property type="entry name" value="GGDEF"/>
    <property type="match status" value="1"/>
</dbReference>